<keyword evidence="3" id="KW-1185">Reference proteome</keyword>
<dbReference type="SUPFAM" id="SSF52540">
    <property type="entry name" value="P-loop containing nucleoside triphosphate hydrolases"/>
    <property type="match status" value="1"/>
</dbReference>
<keyword evidence="2" id="KW-0067">ATP-binding</keyword>
<evidence type="ECO:0000259" key="1">
    <source>
        <dbReference type="Pfam" id="PF01935"/>
    </source>
</evidence>
<dbReference type="Proteomes" id="UP000594903">
    <property type="component" value="Chromosome"/>
</dbReference>
<dbReference type="InterPro" id="IPR027417">
    <property type="entry name" value="P-loop_NTPase"/>
</dbReference>
<evidence type="ECO:0000313" key="2">
    <source>
        <dbReference type="EMBL" id="QPT40112.1"/>
    </source>
</evidence>
<organism evidence="2 3">
    <name type="scientific">Oligella ureolytica</name>
    <dbReference type="NCBI Taxonomy" id="90244"/>
    <lineage>
        <taxon>Bacteria</taxon>
        <taxon>Pseudomonadati</taxon>
        <taxon>Pseudomonadota</taxon>
        <taxon>Betaproteobacteria</taxon>
        <taxon>Burkholderiales</taxon>
        <taxon>Alcaligenaceae</taxon>
        <taxon>Oligella</taxon>
    </lineage>
</organism>
<dbReference type="InterPro" id="IPR002789">
    <property type="entry name" value="HerA_central"/>
</dbReference>
<keyword evidence="2" id="KW-0547">Nucleotide-binding</keyword>
<feature type="domain" description="Helicase HerA central" evidence="1">
    <location>
        <begin position="167"/>
        <end position="437"/>
    </location>
</feature>
<dbReference type="CDD" id="cd01127">
    <property type="entry name" value="TrwB_TraG_TraD_VirD4"/>
    <property type="match status" value="1"/>
</dbReference>
<protein>
    <submittedName>
        <fullName evidence="2">ATP-binding protein</fullName>
    </submittedName>
</protein>
<evidence type="ECO:0000313" key="3">
    <source>
        <dbReference type="Proteomes" id="UP000594903"/>
    </source>
</evidence>
<dbReference type="PANTHER" id="PTHR42957:SF1">
    <property type="entry name" value="HELICASE MJ1565-RELATED"/>
    <property type="match status" value="1"/>
</dbReference>
<sequence>MMNFELVPDLKVGNIVEVSGTSIRIELSGEVTELTRSYQGIIYPIGQIGSIVKIHFGRRLVFGFVTLLRMRSEDLIESGLPIPPEADQRIMEVELFAEGVWHTATNSLKFTRGVSTYPLPRQNVYLLTRDEAVDLYQSAEGHIQEEQIDPLVPFATYVGADSASCRANIDKMFSMHSAVLGSTGSGKSGAVAALLHSVLEHKPSNQESLRPRIIIIDPHGEYGHAFKNNATLYRAYDPIEGESNQGKPIQLPYWLMSADEFRTLVIGKTEFEATSQNNVIYKALTHARLVAAGLAESAPTTYEQDAPTDADTLDESRPKEGITKEQIIKFDADKPYPFCLNELINHIIYMQGARFSNGKVQRVTESDFSKYFKSILDKLGVLRRDPRINFLMTNWDQGTSPTLATILSQFINLSEQQNENQKNIHILDISGLPNEVAGPLTGMLGRLLFQYKLYQTSDERKKDPILLVCEEAHRYVPDKGEAQYATAQTAIRRIAREGRKYGLGLMLVSQRPADVESTVISQCGTWLVLRLTNQADQQHVARFLPDGLSGMTKALPSLGQQEAIFVGEGASLPARIRIRDLTEDKLPRSQSAKFAEGWTGTGLSFEEIEVIAKRMASQPTAIEP</sequence>
<reference evidence="2 3" key="1">
    <citation type="submission" date="2020-12" db="EMBL/GenBank/DDBJ databases">
        <title>FDA dAtabase for Regulatory Grade micrObial Sequences (FDA-ARGOS): Supporting development and validation of Infectious Disease Dx tests.</title>
        <authorList>
            <person name="Sproer C."/>
            <person name="Gronow S."/>
            <person name="Severitt S."/>
            <person name="Schroder I."/>
            <person name="Tallon L."/>
            <person name="Sadzewicz L."/>
            <person name="Zhao X."/>
            <person name="Boylan J."/>
            <person name="Ott S."/>
            <person name="Bowen H."/>
            <person name="Vavikolanu K."/>
            <person name="Mehta A."/>
            <person name="Aluvathingal J."/>
            <person name="Nadendla S."/>
            <person name="Lowell S."/>
            <person name="Myers T."/>
            <person name="Yan Y."/>
            <person name="Sichtig H."/>
        </authorList>
    </citation>
    <scope>NUCLEOTIDE SEQUENCE [LARGE SCALE GENOMIC DNA]</scope>
    <source>
        <strain evidence="2 3">FDAARGOS_872</strain>
    </source>
</reference>
<dbReference type="Gene3D" id="3.40.50.300">
    <property type="entry name" value="P-loop containing nucleotide triphosphate hydrolases"/>
    <property type="match status" value="2"/>
</dbReference>
<gene>
    <name evidence="2" type="ORF">I6G29_00245</name>
</gene>
<dbReference type="PANTHER" id="PTHR42957">
    <property type="entry name" value="HELICASE MJ1565-RELATED"/>
    <property type="match status" value="1"/>
</dbReference>
<dbReference type="GO" id="GO:0005524">
    <property type="term" value="F:ATP binding"/>
    <property type="evidence" value="ECO:0007669"/>
    <property type="project" value="UniProtKB-KW"/>
</dbReference>
<dbReference type="InterPro" id="IPR008571">
    <property type="entry name" value="HerA-like"/>
</dbReference>
<dbReference type="Pfam" id="PF01935">
    <property type="entry name" value="DUF87"/>
    <property type="match status" value="1"/>
</dbReference>
<name>A0A7T3BQR9_9BURK</name>
<accession>A0A7T3BQR9</accession>
<dbReference type="EMBL" id="CP065725">
    <property type="protein sequence ID" value="QPT40112.1"/>
    <property type="molecule type" value="Genomic_DNA"/>
</dbReference>
<proteinExistence type="predicted"/>
<dbReference type="RefSeq" id="WP_026253664.1">
    <property type="nucleotide sequence ID" value="NZ_CP065725.1"/>
</dbReference>